<evidence type="ECO:0000313" key="2">
    <source>
        <dbReference type="EMBL" id="KAK3038375.1"/>
    </source>
</evidence>
<gene>
    <name evidence="2" type="ORF">RJ639_030275</name>
</gene>
<sequence>MTDSSQGTCSPTLLLKRGDLRHRLTRKLFNTPNTDLTREVHKLRGVVTTLQKKLEEVAPTIFTNQTHLDPSDLRLRLTSSRTRRKNSASIRNVVQERNESLSRYLGRFNAATLEINNLDESVKYTAFMRGLRPTSKFAFAVNKSPPGSMSALLDKANKYIQAEEYLETHKEHRGDNGQEQDKRA</sequence>
<accession>A0AA88XGM9</accession>
<dbReference type="EMBL" id="JAVXUP010000097">
    <property type="protein sequence ID" value="KAK3038375.1"/>
    <property type="molecule type" value="Genomic_DNA"/>
</dbReference>
<dbReference type="InterPro" id="IPR005162">
    <property type="entry name" value="Retrotrans_gag_dom"/>
</dbReference>
<comment type="caution">
    <text evidence="2">The sequence shown here is derived from an EMBL/GenBank/DDBJ whole genome shotgun (WGS) entry which is preliminary data.</text>
</comment>
<dbReference type="Pfam" id="PF03732">
    <property type="entry name" value="Retrotrans_gag"/>
    <property type="match status" value="1"/>
</dbReference>
<reference evidence="2" key="1">
    <citation type="submission" date="2022-12" db="EMBL/GenBank/DDBJ databases">
        <title>Draft genome assemblies for two species of Escallonia (Escalloniales).</title>
        <authorList>
            <person name="Chanderbali A."/>
            <person name="Dervinis C."/>
            <person name="Anghel I."/>
            <person name="Soltis D."/>
            <person name="Soltis P."/>
            <person name="Zapata F."/>
        </authorList>
    </citation>
    <scope>NUCLEOTIDE SEQUENCE</scope>
    <source>
        <strain evidence="2">UCBG64.0493</strain>
        <tissue evidence="2">Leaf</tissue>
    </source>
</reference>
<protein>
    <recommendedName>
        <fullName evidence="1">Retrotransposon gag domain-containing protein</fullName>
    </recommendedName>
</protein>
<evidence type="ECO:0000259" key="1">
    <source>
        <dbReference type="Pfam" id="PF03732"/>
    </source>
</evidence>
<evidence type="ECO:0000313" key="3">
    <source>
        <dbReference type="Proteomes" id="UP001188597"/>
    </source>
</evidence>
<feature type="domain" description="Retrotransposon gag" evidence="1">
    <location>
        <begin position="78"/>
        <end position="133"/>
    </location>
</feature>
<name>A0AA88XGM9_9ASTE</name>
<dbReference type="Proteomes" id="UP001188597">
    <property type="component" value="Unassembled WGS sequence"/>
</dbReference>
<dbReference type="AlphaFoldDB" id="A0AA88XGM9"/>
<organism evidence="2 3">
    <name type="scientific">Escallonia herrerae</name>
    <dbReference type="NCBI Taxonomy" id="1293975"/>
    <lineage>
        <taxon>Eukaryota</taxon>
        <taxon>Viridiplantae</taxon>
        <taxon>Streptophyta</taxon>
        <taxon>Embryophyta</taxon>
        <taxon>Tracheophyta</taxon>
        <taxon>Spermatophyta</taxon>
        <taxon>Magnoliopsida</taxon>
        <taxon>eudicotyledons</taxon>
        <taxon>Gunneridae</taxon>
        <taxon>Pentapetalae</taxon>
        <taxon>asterids</taxon>
        <taxon>campanulids</taxon>
        <taxon>Escalloniales</taxon>
        <taxon>Escalloniaceae</taxon>
        <taxon>Escallonia</taxon>
    </lineage>
</organism>
<keyword evidence="3" id="KW-1185">Reference proteome</keyword>
<proteinExistence type="predicted"/>